<dbReference type="InterPro" id="IPR003961">
    <property type="entry name" value="FN3_dom"/>
</dbReference>
<dbReference type="Gene3D" id="2.60.40.10">
    <property type="entry name" value="Immunoglobulins"/>
    <property type="match status" value="1"/>
</dbReference>
<gene>
    <name evidence="3" type="ORF">DW060_05210</name>
</gene>
<reference evidence="3 4" key="1">
    <citation type="submission" date="2018-08" db="EMBL/GenBank/DDBJ databases">
        <title>A genome reference for cultivated species of the human gut microbiota.</title>
        <authorList>
            <person name="Zou Y."/>
            <person name="Xue W."/>
            <person name="Luo G."/>
        </authorList>
    </citation>
    <scope>NUCLEOTIDE SEQUENCE [LARGE SCALE GENOMIC DNA]</scope>
    <source>
        <strain evidence="3 4">AF42-9</strain>
    </source>
</reference>
<dbReference type="CDD" id="cd00063">
    <property type="entry name" value="FN3"/>
    <property type="match status" value="1"/>
</dbReference>
<feature type="chain" id="PRO_5018569191" evidence="1">
    <location>
        <begin position="23"/>
        <end position="967"/>
    </location>
</feature>
<dbReference type="SMART" id="SM00060">
    <property type="entry name" value="FN3"/>
    <property type="match status" value="1"/>
</dbReference>
<sequence length="967" mass="107099">MKNRLLSILVFAATLVTLPASAGEHKTSSNEGLNIRLKNYVLATRAKNVVYAVQPYMESYSVDDARRVLTLNVSTGFATQNFTEKSVGYYYKRLAKALPKPYNRYRLCINTAGMPIEMLVPGAKLRDGSAPAGWGRIDYCDAPWVMNESQPHFVSHGLFDRHIALWQSHGIYYDQKKSRWKWQRPNLFCTNEDLFTQTIVVPYLIPMLERAGAVVYTPRERDWQRNEVIVDNDAEKGYVEDNGREKWRTTEERGFAFHRGMYRDGENPFEQGTARMVRTTRKNNESWASYQPTIPQSGHYAVYVSYQTIAKSVSDAQYIVVHKGERTLFRVNQQMGGGTWVYLGTFDFDAGNSAANRVIVTNSSAEKGVVTTDAVRFGGGMGNIQRGGATSGMPRCLEGARYSAQWSGAPYSVYAGKGGADDYIDDINTRSNIVNWLAGGSVYVPTHEGKKVPFELSLAVHSDAGATHVNDSIIGSLAICTTNFNDGRLAAGVSRQISHDFADMLLTGVQRDLTATYGKWTRRYLWDRNYSETRKPEVPSAIIETLSHQNFADMRRALDPNFRFTLARSLYKTILRYVNGNHSLACVVQPLPVSNFRIVRTADNQLQLSWLPVTDRLEPSAVPTTYNIYIAEGKNGFDNGRSVSSTSFTFTPKPNVVYQFRVTAVNRGGESFPSTTLAACVSAQAGARDVLVVDGFTRFAGPAVVDDGTRQGFDLDVDMGVSLGINAGFVGRQIDFDRTRVGSEGPGALGYCEDELSGKFVMGKQQNESVCHVTDIASSGAYNVVSSSVEAVENGFVKLENYRVVDIMFGLQKDDGYSLVRYKTFSALLRKALESYVRGNGRVFVSGAYVASDMQLDAERSFMSNLFKVGFGGQNTDTATNLVDGLGISFDIIRRPNDRHYAAQSVDVVSPLAPAFCAMRYADGTDAAVAYDGIDHKAFVMGFPVECINNVRSRQQVMKAVMTFLAK</sequence>
<dbReference type="Proteomes" id="UP000286598">
    <property type="component" value="Unassembled WGS sequence"/>
</dbReference>
<keyword evidence="3" id="KW-0456">Lyase</keyword>
<dbReference type="InterPro" id="IPR013783">
    <property type="entry name" value="Ig-like_fold"/>
</dbReference>
<evidence type="ECO:0000259" key="2">
    <source>
        <dbReference type="PROSITE" id="PS50853"/>
    </source>
</evidence>
<protein>
    <submittedName>
        <fullName evidence="3">Xanthan lyase</fullName>
    </submittedName>
</protein>
<evidence type="ECO:0000313" key="3">
    <source>
        <dbReference type="EMBL" id="RHK51190.1"/>
    </source>
</evidence>
<dbReference type="SUPFAM" id="SSF53187">
    <property type="entry name" value="Zn-dependent exopeptidases"/>
    <property type="match status" value="1"/>
</dbReference>
<dbReference type="Pfam" id="PF00041">
    <property type="entry name" value="fn3"/>
    <property type="match status" value="1"/>
</dbReference>
<dbReference type="InterPro" id="IPR036116">
    <property type="entry name" value="FN3_sf"/>
</dbReference>
<keyword evidence="1" id="KW-0732">Signal</keyword>
<feature type="signal peptide" evidence="1">
    <location>
        <begin position="1"/>
        <end position="22"/>
    </location>
</feature>
<keyword evidence="4" id="KW-1185">Reference proteome</keyword>
<dbReference type="Gene3D" id="3.40.630.40">
    <property type="entry name" value="Zn-dependent exopeptidases"/>
    <property type="match status" value="1"/>
</dbReference>
<feature type="domain" description="Fibronectin type-III" evidence="2">
    <location>
        <begin position="592"/>
        <end position="686"/>
    </location>
</feature>
<dbReference type="InterPro" id="IPR033803">
    <property type="entry name" value="CBD-like_Golvesin-Xly"/>
</dbReference>
<proteinExistence type="predicted"/>
<dbReference type="GO" id="GO:0016829">
    <property type="term" value="F:lyase activity"/>
    <property type="evidence" value="ECO:0007669"/>
    <property type="project" value="UniProtKB-KW"/>
</dbReference>
<evidence type="ECO:0000313" key="4">
    <source>
        <dbReference type="Proteomes" id="UP000286598"/>
    </source>
</evidence>
<dbReference type="OrthoDB" id="719733at2"/>
<dbReference type="Pfam" id="PF25275">
    <property type="entry name" value="Golvesin_C"/>
    <property type="match status" value="1"/>
</dbReference>
<evidence type="ECO:0000256" key="1">
    <source>
        <dbReference type="SAM" id="SignalP"/>
    </source>
</evidence>
<accession>A0A3R6MM87</accession>
<dbReference type="SUPFAM" id="SSF49265">
    <property type="entry name" value="Fibronectin type III"/>
    <property type="match status" value="1"/>
</dbReference>
<dbReference type="AlphaFoldDB" id="A0A3R6MM87"/>
<dbReference type="EMBL" id="QRNO01000019">
    <property type="protein sequence ID" value="RHK51190.1"/>
    <property type="molecule type" value="Genomic_DNA"/>
</dbReference>
<comment type="caution">
    <text evidence="3">The sequence shown here is derived from an EMBL/GenBank/DDBJ whole genome shotgun (WGS) entry which is preliminary data.</text>
</comment>
<organism evidence="3 4">
    <name type="scientific">Leyella stercorea</name>
    <dbReference type="NCBI Taxonomy" id="363265"/>
    <lineage>
        <taxon>Bacteria</taxon>
        <taxon>Pseudomonadati</taxon>
        <taxon>Bacteroidota</taxon>
        <taxon>Bacteroidia</taxon>
        <taxon>Bacteroidales</taxon>
        <taxon>Prevotellaceae</taxon>
        <taxon>Leyella</taxon>
    </lineage>
</organism>
<dbReference type="PROSITE" id="PS50853">
    <property type="entry name" value="FN3"/>
    <property type="match status" value="1"/>
</dbReference>
<name>A0A3R6MM87_9BACT</name>